<dbReference type="RefSeq" id="WP_008489942.1">
    <property type="nucleotide sequence ID" value="NZ_AMRG01000021.1"/>
</dbReference>
<name>K2J9F4_9GAMM</name>
<dbReference type="AlphaFoldDB" id="K2J9F4"/>
<dbReference type="SUPFAM" id="SSF75169">
    <property type="entry name" value="DsrEFH-like"/>
    <property type="match status" value="1"/>
</dbReference>
<sequence length="119" mass="13000">MSTYSPVIVQTQAPAQPAARYGLDMTLMFCSLDQAPQLVLLNDAVLQLSDNVQLSTLAKPSLAKKYRLLALYEAKAPIVDADALTRLGMTAADLALEVVIWPPQQIANWLAQQSTLLKF</sequence>
<accession>K2J9F4</accession>
<dbReference type="STRING" id="740709.A10D4_12632"/>
<dbReference type="Gene3D" id="3.40.1260.10">
    <property type="entry name" value="DsrEFH-like"/>
    <property type="match status" value="1"/>
</dbReference>
<evidence type="ECO:0000313" key="1">
    <source>
        <dbReference type="EMBL" id="EKE79851.1"/>
    </source>
</evidence>
<evidence type="ECO:0000313" key="2">
    <source>
        <dbReference type="Proteomes" id="UP000014115"/>
    </source>
</evidence>
<dbReference type="Proteomes" id="UP000014115">
    <property type="component" value="Unassembled WGS sequence"/>
</dbReference>
<dbReference type="PATRIC" id="fig|740709.3.peg.2550"/>
<dbReference type="OrthoDB" id="6237968at2"/>
<dbReference type="Pfam" id="PF02635">
    <property type="entry name" value="DsrE"/>
    <property type="match status" value="1"/>
</dbReference>
<comment type="caution">
    <text evidence="1">The sequence shown here is derived from an EMBL/GenBank/DDBJ whole genome shotgun (WGS) entry which is preliminary data.</text>
</comment>
<dbReference type="eggNOG" id="ENOG5031AVH">
    <property type="taxonomic scope" value="Bacteria"/>
</dbReference>
<keyword evidence="2" id="KW-1185">Reference proteome</keyword>
<gene>
    <name evidence="1" type="ORF">A10D4_12632</name>
</gene>
<dbReference type="InterPro" id="IPR003787">
    <property type="entry name" value="Sulphur_relay_DsrE/F-like"/>
</dbReference>
<dbReference type="EMBL" id="AMRG01000021">
    <property type="protein sequence ID" value="EKE79851.1"/>
    <property type="molecule type" value="Genomic_DNA"/>
</dbReference>
<reference evidence="1 2" key="1">
    <citation type="journal article" date="2012" name="J. Bacteriol.">
        <title>Genome Sequence of Idiomarina xiamenensis Type Strain 10-D-4.</title>
        <authorList>
            <person name="Lai Q."/>
            <person name="Wang L."/>
            <person name="Wang W."/>
            <person name="Shao Z."/>
        </authorList>
    </citation>
    <scope>NUCLEOTIDE SEQUENCE [LARGE SCALE GENOMIC DNA]</scope>
    <source>
        <strain evidence="1 2">10-D-4</strain>
    </source>
</reference>
<dbReference type="InterPro" id="IPR027396">
    <property type="entry name" value="DsrEFH-like"/>
</dbReference>
<proteinExistence type="predicted"/>
<protein>
    <submittedName>
        <fullName evidence="1">Sulfur relay protein TusC/DsrF</fullName>
    </submittedName>
</protein>
<organism evidence="1 2">
    <name type="scientific">Idiomarina xiamenensis 10-D-4</name>
    <dbReference type="NCBI Taxonomy" id="740709"/>
    <lineage>
        <taxon>Bacteria</taxon>
        <taxon>Pseudomonadati</taxon>
        <taxon>Pseudomonadota</taxon>
        <taxon>Gammaproteobacteria</taxon>
        <taxon>Alteromonadales</taxon>
        <taxon>Idiomarinaceae</taxon>
        <taxon>Idiomarina</taxon>
    </lineage>
</organism>